<dbReference type="EMBL" id="UGMS01000001">
    <property type="protein sequence ID" value="STV79605.1"/>
    <property type="molecule type" value="Genomic_DNA"/>
</dbReference>
<reference evidence="1 2" key="1">
    <citation type="submission" date="2018-06" db="EMBL/GenBank/DDBJ databases">
        <authorList>
            <consortium name="Pathogen Informatics"/>
            <person name="Doyle S."/>
        </authorList>
    </citation>
    <scope>NUCLEOTIDE SEQUENCE [LARGE SCALE GENOMIC DNA]</scope>
    <source>
        <strain evidence="1 2">NCTC11685</strain>
    </source>
</reference>
<sequence length="54" mass="6318">MFNGKWRFGSMHGLSLDLDETFGHEERGRDTTEGFLPEQFKEFGINKPHRHALL</sequence>
<comment type="caution">
    <text evidence="1">The sequence shown here is derived from an EMBL/GenBank/DDBJ whole genome shotgun (WGS) entry which is preliminary data.</text>
</comment>
<evidence type="ECO:0000313" key="1">
    <source>
        <dbReference type="EMBL" id="STV79605.1"/>
    </source>
</evidence>
<dbReference type="Proteomes" id="UP000254863">
    <property type="component" value="Unassembled WGS sequence"/>
</dbReference>
<organism evidence="1 2">
    <name type="scientific">Klebsiella michiganensis</name>
    <dbReference type="NCBI Taxonomy" id="1134687"/>
    <lineage>
        <taxon>Bacteria</taxon>
        <taxon>Pseudomonadati</taxon>
        <taxon>Pseudomonadota</taxon>
        <taxon>Gammaproteobacteria</taxon>
        <taxon>Enterobacterales</taxon>
        <taxon>Enterobacteriaceae</taxon>
        <taxon>Klebsiella/Raoultella group</taxon>
        <taxon>Klebsiella</taxon>
    </lineage>
</organism>
<evidence type="ECO:0000313" key="2">
    <source>
        <dbReference type="Proteomes" id="UP000254863"/>
    </source>
</evidence>
<accession>A0A7H4N6V0</accession>
<protein>
    <submittedName>
        <fullName evidence="1">Capsular polysaccharide synthesis enzyme CpsB</fullName>
    </submittedName>
</protein>
<name>A0A7H4N6V0_9ENTR</name>
<proteinExistence type="predicted"/>
<gene>
    <name evidence="1" type="ORF">NCTC11685_02785</name>
</gene>
<dbReference type="AlphaFoldDB" id="A0A7H4N6V0"/>